<evidence type="ECO:0000256" key="1">
    <source>
        <dbReference type="ARBA" id="ARBA00004906"/>
    </source>
</evidence>
<dbReference type="EMBL" id="KV440971">
    <property type="protein sequence ID" value="OAD80299.1"/>
    <property type="molecule type" value="Genomic_DNA"/>
</dbReference>
<keyword evidence="8" id="KW-1133">Transmembrane helix</keyword>
<dbReference type="PROSITE" id="PS51873">
    <property type="entry name" value="TRIAD"/>
    <property type="match status" value="1"/>
</dbReference>
<evidence type="ECO:0000256" key="8">
    <source>
        <dbReference type="SAM" id="Phobius"/>
    </source>
</evidence>
<keyword evidence="4" id="KW-0677">Repeat</keyword>
<keyword evidence="5" id="KW-0863">Zinc-finger</keyword>
<dbReference type="Proteomes" id="UP000077315">
    <property type="component" value="Unassembled WGS sequence"/>
</dbReference>
<evidence type="ECO:0000256" key="3">
    <source>
        <dbReference type="ARBA" id="ARBA00022723"/>
    </source>
</evidence>
<dbReference type="VEuPathDB" id="FungiDB:PHYBLDRAFT_137851"/>
<comment type="pathway">
    <text evidence="1">Protein modification; protein ubiquitination.</text>
</comment>
<dbReference type="InterPro" id="IPR044066">
    <property type="entry name" value="TRIAD_supradom"/>
</dbReference>
<keyword evidence="3" id="KW-0479">Metal-binding</keyword>
<dbReference type="GO" id="GO:0008270">
    <property type="term" value="F:zinc ion binding"/>
    <property type="evidence" value="ECO:0007669"/>
    <property type="project" value="UniProtKB-KW"/>
</dbReference>
<evidence type="ECO:0000313" key="10">
    <source>
        <dbReference type="EMBL" id="OAD80299.1"/>
    </source>
</evidence>
<sequence>MSRHQRDSRTFVPTNVHHNALTKQLLTLFPGGDPDYFEECLAYYEHNHVERIAEKICANGGHYPSIPNDCLKNRVKQLNHSLRILAVDLFPDCDISYLRDKVLGYNHSHIEQVTEDIVQYRWPERLESGKINRWDFIKSESYKAQAQEQLSIDFPQIWRSSIRAVLAENNWDYLNTRDQLEEMGSGSIWRSIRNFFLHWSIRRSFRPIFENEHRSELENELDELRMRHLRNQSQNDQKFAHQINEEEYTNHNQLITCLCCCDDFAFESLAFCSEGDHTFCYSCVSRFMSEGLFGQGSLRGVQRIQCISPTDCAGCLSPLMLEQVLSPDVWMAYEKSVVEANLNQAHLTVVQCPNCTYAEIDETIPPFNQILRRTTPLFRLARWLMVVTIVLSFYYTLSLVLPTLLTTLPWLVRQQWDLENDMKLVYDRIAQARRGKAFQCRNPTCAKLSCLTCMRPIRGLHNCREQEQDGLRLYVEKAMADAVKRTCPVCSLSFQKEDGCNKVVCKCGYAMCYVCRKDIGKESYSHFCDHFRVIPGSQCKKCTKCDLYKTDPEDEAIQKAEADARKEYLRAHPNLAQQSVRADIAIGPMTTLEKMDSWRREKILQTLQFGMDLCI</sequence>
<evidence type="ECO:0000256" key="5">
    <source>
        <dbReference type="ARBA" id="ARBA00022771"/>
    </source>
</evidence>
<dbReference type="RefSeq" id="XP_018298339.1">
    <property type="nucleotide sequence ID" value="XM_018429887.1"/>
</dbReference>
<feature type="transmembrane region" description="Helical" evidence="8">
    <location>
        <begin position="380"/>
        <end position="405"/>
    </location>
</feature>
<evidence type="ECO:0000259" key="9">
    <source>
        <dbReference type="PROSITE" id="PS51873"/>
    </source>
</evidence>
<dbReference type="InterPro" id="IPR047546">
    <property type="entry name" value="Rcat_RBR_RNF216"/>
</dbReference>
<dbReference type="PANTHER" id="PTHR22770:SF42">
    <property type="entry name" value="FINGER PROTEIN (ZIN), PUTATIVE (AFU_ORTHOLOGUE AFUA_4G03910)-RELATED"/>
    <property type="match status" value="1"/>
</dbReference>
<dbReference type="SUPFAM" id="SSF57850">
    <property type="entry name" value="RING/U-box"/>
    <property type="match status" value="1"/>
</dbReference>
<keyword evidence="8" id="KW-0472">Membrane</keyword>
<dbReference type="Gene3D" id="3.30.40.10">
    <property type="entry name" value="Zinc/RING finger domain, C3HC4 (zinc finger)"/>
    <property type="match status" value="1"/>
</dbReference>
<dbReference type="CDD" id="cd20353">
    <property type="entry name" value="Rcat_RBR_RNF216"/>
    <property type="match status" value="1"/>
</dbReference>
<dbReference type="PANTHER" id="PTHR22770">
    <property type="entry name" value="UBIQUITIN CONJUGATING ENZYME 7 INTERACTING PROTEIN-RELATED"/>
    <property type="match status" value="1"/>
</dbReference>
<dbReference type="InterPro" id="IPR047544">
    <property type="entry name" value="RING-HC_RBR_RNF216"/>
</dbReference>
<keyword evidence="11" id="KW-1185">Reference proteome</keyword>
<organism evidence="10 11">
    <name type="scientific">Phycomyces blakesleeanus (strain ATCC 8743b / DSM 1359 / FGSC 10004 / NBRC 33097 / NRRL 1555)</name>
    <dbReference type="NCBI Taxonomy" id="763407"/>
    <lineage>
        <taxon>Eukaryota</taxon>
        <taxon>Fungi</taxon>
        <taxon>Fungi incertae sedis</taxon>
        <taxon>Mucoromycota</taxon>
        <taxon>Mucoromycotina</taxon>
        <taxon>Mucoromycetes</taxon>
        <taxon>Mucorales</taxon>
        <taxon>Phycomycetaceae</taxon>
        <taxon>Phycomyces</taxon>
    </lineage>
</organism>
<name>A0A167QUI2_PHYB8</name>
<evidence type="ECO:0000256" key="4">
    <source>
        <dbReference type="ARBA" id="ARBA00022737"/>
    </source>
</evidence>
<evidence type="ECO:0000256" key="6">
    <source>
        <dbReference type="ARBA" id="ARBA00022786"/>
    </source>
</evidence>
<dbReference type="STRING" id="763407.A0A167QUI2"/>
<keyword evidence="7" id="KW-0862">Zinc</keyword>
<evidence type="ECO:0000256" key="2">
    <source>
        <dbReference type="ARBA" id="ARBA00022679"/>
    </source>
</evidence>
<reference evidence="11" key="1">
    <citation type="submission" date="2015-06" db="EMBL/GenBank/DDBJ databases">
        <title>Expansion of signal transduction pathways in fungi by whole-genome duplication.</title>
        <authorList>
            <consortium name="DOE Joint Genome Institute"/>
            <person name="Corrochano L.M."/>
            <person name="Kuo A."/>
            <person name="Marcet-Houben M."/>
            <person name="Polaino S."/>
            <person name="Salamov A."/>
            <person name="Villalobos J.M."/>
            <person name="Alvarez M.I."/>
            <person name="Avalos J."/>
            <person name="Benito E.P."/>
            <person name="Benoit I."/>
            <person name="Burger G."/>
            <person name="Camino L.P."/>
            <person name="Canovas D."/>
            <person name="Cerda-Olmedo E."/>
            <person name="Cheng J.-F."/>
            <person name="Dominguez A."/>
            <person name="Elias M."/>
            <person name="Eslava A.P."/>
            <person name="Glaser F."/>
            <person name="Grimwood J."/>
            <person name="Gutierrez G."/>
            <person name="Heitman J."/>
            <person name="Henrissat B."/>
            <person name="Iturriaga E.A."/>
            <person name="Lang B.F."/>
            <person name="Lavin J.L."/>
            <person name="Lee S."/>
            <person name="Li W."/>
            <person name="Lindquist E."/>
            <person name="Lopez-Garcia S."/>
            <person name="Luque E.M."/>
            <person name="Marcos A.T."/>
            <person name="Martin J."/>
            <person name="McCluskey K."/>
            <person name="Medina H.R."/>
            <person name="Miralles-Duran A."/>
            <person name="Miyazaki A."/>
            <person name="Munoz-Torres E."/>
            <person name="Oguiza J.A."/>
            <person name="Ohm R."/>
            <person name="Olmedo M."/>
            <person name="Orejas M."/>
            <person name="Ortiz-Castellanos L."/>
            <person name="Pisabarro A.G."/>
            <person name="Rodriguez-Romero J."/>
            <person name="Ruiz-Herrera J."/>
            <person name="Ruiz-Vazquez R."/>
            <person name="Sanz C."/>
            <person name="Schackwitz W."/>
            <person name="Schmutz J."/>
            <person name="Shahriari M."/>
            <person name="Shelest E."/>
            <person name="Silva-Franco F."/>
            <person name="Soanes D."/>
            <person name="Syed K."/>
            <person name="Tagua V.G."/>
            <person name="Talbot N.J."/>
            <person name="Thon M."/>
            <person name="De vries R.P."/>
            <person name="Wiebenga A."/>
            <person name="Yadav J.S."/>
            <person name="Braun E.L."/>
            <person name="Baker S."/>
            <person name="Garre V."/>
            <person name="Horwitz B."/>
            <person name="Torres-Martinez S."/>
            <person name="Idnurm A."/>
            <person name="Herrera-Estrella A."/>
            <person name="Gabaldon T."/>
            <person name="Grigoriev I.V."/>
        </authorList>
    </citation>
    <scope>NUCLEOTIDE SEQUENCE [LARGE SCALE GENOMIC DNA]</scope>
    <source>
        <strain evidence="11">NRRL 1555(-)</strain>
    </source>
</reference>
<dbReference type="InterPro" id="IPR051628">
    <property type="entry name" value="LUBAC_E3_Ligases"/>
</dbReference>
<keyword evidence="8" id="KW-0812">Transmembrane</keyword>
<keyword evidence="6" id="KW-0833">Ubl conjugation pathway</keyword>
<keyword evidence="2" id="KW-0808">Transferase</keyword>
<feature type="domain" description="RING-type" evidence="9">
    <location>
        <begin position="253"/>
        <end position="543"/>
    </location>
</feature>
<dbReference type="Pfam" id="PF26200">
    <property type="entry name" value="Rcat_RNF216"/>
    <property type="match status" value="1"/>
</dbReference>
<dbReference type="GeneID" id="28990793"/>
<accession>A0A167QUI2</accession>
<gene>
    <name evidence="10" type="ORF">PHYBLDRAFT_137851</name>
</gene>
<dbReference type="Gene3D" id="1.20.120.1750">
    <property type="match status" value="1"/>
</dbReference>
<evidence type="ECO:0000256" key="7">
    <source>
        <dbReference type="ARBA" id="ARBA00022833"/>
    </source>
</evidence>
<protein>
    <recommendedName>
        <fullName evidence="9">RING-type domain-containing protein</fullName>
    </recommendedName>
</protein>
<dbReference type="OrthoDB" id="10009520at2759"/>
<dbReference type="InterPro" id="IPR013083">
    <property type="entry name" value="Znf_RING/FYVE/PHD"/>
</dbReference>
<proteinExistence type="predicted"/>
<dbReference type="Pfam" id="PF26191">
    <property type="entry name" value="RING-HC_RBR_RNF216"/>
    <property type="match status" value="1"/>
</dbReference>
<evidence type="ECO:0000313" key="11">
    <source>
        <dbReference type="Proteomes" id="UP000077315"/>
    </source>
</evidence>
<dbReference type="InParanoid" id="A0A167QUI2"/>
<dbReference type="GO" id="GO:0016740">
    <property type="term" value="F:transferase activity"/>
    <property type="evidence" value="ECO:0007669"/>
    <property type="project" value="UniProtKB-KW"/>
</dbReference>
<dbReference type="AlphaFoldDB" id="A0A167QUI2"/>